<dbReference type="Pfam" id="PF20233">
    <property type="entry name" value="DUF6590"/>
    <property type="match status" value="1"/>
</dbReference>
<dbReference type="AlphaFoldDB" id="A0A1C1CKX0"/>
<keyword evidence="4" id="KW-1185">Reference proteome</keyword>
<dbReference type="VEuPathDB" id="FungiDB:CLCR_11309"/>
<dbReference type="PANTHER" id="PTHR35391">
    <property type="entry name" value="C2H2-TYPE DOMAIN-CONTAINING PROTEIN-RELATED"/>
    <property type="match status" value="1"/>
</dbReference>
<evidence type="ECO:0000313" key="3">
    <source>
        <dbReference type="EMBL" id="OCT49165.1"/>
    </source>
</evidence>
<feature type="compositionally biased region" description="Basic and acidic residues" evidence="1">
    <location>
        <begin position="24"/>
        <end position="34"/>
    </location>
</feature>
<evidence type="ECO:0000256" key="1">
    <source>
        <dbReference type="SAM" id="MobiDB-lite"/>
    </source>
</evidence>
<evidence type="ECO:0000313" key="4">
    <source>
        <dbReference type="Proteomes" id="UP000094526"/>
    </source>
</evidence>
<dbReference type="VEuPathDB" id="FungiDB:G647_09796"/>
<accession>A0A1C1CKX0</accession>
<dbReference type="PANTHER" id="PTHR35391:SF5">
    <property type="entry name" value="DUF6590 DOMAIN-CONTAINING PROTEIN"/>
    <property type="match status" value="1"/>
</dbReference>
<dbReference type="OrthoDB" id="3559580at2759"/>
<feature type="compositionally biased region" description="Basic and acidic residues" evidence="1">
    <location>
        <begin position="553"/>
        <end position="574"/>
    </location>
</feature>
<feature type="compositionally biased region" description="Polar residues" evidence="1">
    <location>
        <begin position="61"/>
        <end position="78"/>
    </location>
</feature>
<sequence length="574" mass="63663">MPPPFATYGTSNNSPEAKNPRSPSDLDSRARGGNHDWGGPANIPAISRAATLSGQPRPASNAVSPNITRGPTFVQNVRSPMRQHGDSRSQEATRLPVTAAGARASPQTIRREEDTARRSSFAQDSERTSPTSDHTQLAQRRPSSCVHVGSQSVVEPTGKGFDGSGASRPTQTILSTVEREFAEIPDRDFNTVASFVESHPAILRTDPAVFIREADREYSLSRTHLARSRVQQAVILELLKEQLSGKSVLDDLRAGVPHRIRGFFQRVDERWRWVQQRGSPRPQGGRLQDHGENGTSKQDTPNFASAYAGQAQNPLSRDMVPVQRGREEPQLGRFSSTAFELPHITPRRDASVSSFSVSDSSIMRLDEPASLGSRYTVRASRFFTPGRVFAVLWHETFGGLEERSANSSIPITRGRFGEPIYSSIRRMVVVRADRGFSVCIQINTYGGRGLKKFANSLPDIQAHSIIYMDDNEPTYLHGEPRSSKAHISVKKASAEQRLALPSRLCYSRVHTVEHNVKSMDVGFVTEQSLPYVLHYFRETNDWTASHPYSKVPDQSRTKAAETDVQPTEERPRAS</sequence>
<reference evidence="4" key="1">
    <citation type="submission" date="2015-07" db="EMBL/GenBank/DDBJ databases">
        <authorList>
            <person name="Teixeira M.M."/>
            <person name="Souza R.C."/>
            <person name="Almeida L.G."/>
            <person name="Vicente V.A."/>
            <person name="de Hoog S."/>
            <person name="Bocca A.L."/>
            <person name="de Almeida S.R."/>
            <person name="Vasconcelos A.T."/>
            <person name="Felipe M.S."/>
        </authorList>
    </citation>
    <scope>NUCLEOTIDE SEQUENCE [LARGE SCALE GENOMIC DNA]</scope>
    <source>
        <strain evidence="4">KSF</strain>
    </source>
</reference>
<protein>
    <recommendedName>
        <fullName evidence="2">DUF6590 domain-containing protein</fullName>
    </recommendedName>
</protein>
<feature type="region of interest" description="Disordered" evidence="1">
    <location>
        <begin position="1"/>
        <end position="169"/>
    </location>
</feature>
<dbReference type="EMBL" id="LGRB01000011">
    <property type="protein sequence ID" value="OCT49165.1"/>
    <property type="molecule type" value="Genomic_DNA"/>
</dbReference>
<comment type="caution">
    <text evidence="3">The sequence shown here is derived from an EMBL/GenBank/DDBJ whole genome shotgun (WGS) entry which is preliminary data.</text>
</comment>
<dbReference type="InterPro" id="IPR046497">
    <property type="entry name" value="DUF6590"/>
</dbReference>
<organism evidence="3 4">
    <name type="scientific">Cladophialophora carrionii</name>
    <dbReference type="NCBI Taxonomy" id="86049"/>
    <lineage>
        <taxon>Eukaryota</taxon>
        <taxon>Fungi</taxon>
        <taxon>Dikarya</taxon>
        <taxon>Ascomycota</taxon>
        <taxon>Pezizomycotina</taxon>
        <taxon>Eurotiomycetes</taxon>
        <taxon>Chaetothyriomycetidae</taxon>
        <taxon>Chaetothyriales</taxon>
        <taxon>Herpotrichiellaceae</taxon>
        <taxon>Cladophialophora</taxon>
    </lineage>
</organism>
<dbReference type="Proteomes" id="UP000094526">
    <property type="component" value="Unassembled WGS sequence"/>
</dbReference>
<proteinExistence type="predicted"/>
<gene>
    <name evidence="3" type="ORF">CLCR_11309</name>
</gene>
<evidence type="ECO:0000259" key="2">
    <source>
        <dbReference type="Pfam" id="PF20233"/>
    </source>
</evidence>
<dbReference type="STRING" id="86049.A0A1C1CKX0"/>
<feature type="region of interest" description="Disordered" evidence="1">
    <location>
        <begin position="544"/>
        <end position="574"/>
    </location>
</feature>
<feature type="region of interest" description="Disordered" evidence="1">
    <location>
        <begin position="275"/>
        <end position="302"/>
    </location>
</feature>
<name>A0A1C1CKX0_9EURO</name>
<feature type="compositionally biased region" description="Polar residues" evidence="1">
    <location>
        <begin position="293"/>
        <end position="302"/>
    </location>
</feature>
<feature type="domain" description="DUF6590" evidence="2">
    <location>
        <begin position="380"/>
        <end position="533"/>
    </location>
</feature>
<feature type="compositionally biased region" description="Polar residues" evidence="1">
    <location>
        <begin position="118"/>
        <end position="142"/>
    </location>
</feature>